<gene>
    <name evidence="7" type="primary">mreC</name>
    <name evidence="7" type="ORF">HMPREF9123_1847</name>
</gene>
<comment type="similarity">
    <text evidence="1 5">Belongs to the MreC family.</text>
</comment>
<dbReference type="InterPro" id="IPR042177">
    <property type="entry name" value="Cell/Rod_1"/>
</dbReference>
<evidence type="ECO:0000256" key="3">
    <source>
        <dbReference type="ARBA" id="ARBA00022960"/>
    </source>
</evidence>
<evidence type="ECO:0000256" key="2">
    <source>
        <dbReference type="ARBA" id="ARBA00013855"/>
    </source>
</evidence>
<dbReference type="Gene3D" id="2.40.10.340">
    <property type="entry name" value="Rod shape-determining protein MreC, domain 1"/>
    <property type="match status" value="1"/>
</dbReference>
<dbReference type="InterPro" id="IPR042175">
    <property type="entry name" value="Cell/Rod_MreC_2"/>
</dbReference>
<organism evidence="7 8">
    <name type="scientific">Neisseria bacilliformis ATCC BAA-1200</name>
    <dbReference type="NCBI Taxonomy" id="888742"/>
    <lineage>
        <taxon>Bacteria</taxon>
        <taxon>Pseudomonadati</taxon>
        <taxon>Pseudomonadota</taxon>
        <taxon>Betaproteobacteria</taxon>
        <taxon>Neisseriales</taxon>
        <taxon>Neisseriaceae</taxon>
        <taxon>Neisseria</taxon>
    </lineage>
</organism>
<dbReference type="PANTHER" id="PTHR34138:SF1">
    <property type="entry name" value="CELL SHAPE-DETERMINING PROTEIN MREC"/>
    <property type="match status" value="1"/>
</dbReference>
<evidence type="ECO:0000313" key="7">
    <source>
        <dbReference type="EMBL" id="EGF10439.1"/>
    </source>
</evidence>
<evidence type="ECO:0000256" key="5">
    <source>
        <dbReference type="PIRNR" id="PIRNR038471"/>
    </source>
</evidence>
<dbReference type="PANTHER" id="PTHR34138">
    <property type="entry name" value="CELL SHAPE-DETERMINING PROTEIN MREC"/>
    <property type="match status" value="1"/>
</dbReference>
<dbReference type="STRING" id="267212.GCA_001063965_01127"/>
<protein>
    <recommendedName>
        <fullName evidence="2 5">Cell shape-determining protein MreC</fullName>
    </recommendedName>
    <alternativeName>
        <fullName evidence="4 5">Cell shape protein MreC</fullName>
    </alternativeName>
</protein>
<dbReference type="InterPro" id="IPR055342">
    <property type="entry name" value="MreC_beta-barrel_core"/>
</dbReference>
<evidence type="ECO:0000256" key="4">
    <source>
        <dbReference type="ARBA" id="ARBA00032089"/>
    </source>
</evidence>
<reference evidence="7 8" key="1">
    <citation type="submission" date="2011-02" db="EMBL/GenBank/DDBJ databases">
        <authorList>
            <person name="Muzny D."/>
            <person name="Qin X."/>
            <person name="Deng J."/>
            <person name="Jiang H."/>
            <person name="Liu Y."/>
            <person name="Qu J."/>
            <person name="Song X.-Z."/>
            <person name="Zhang L."/>
            <person name="Thornton R."/>
            <person name="Coyle M."/>
            <person name="Francisco L."/>
            <person name="Jackson L."/>
            <person name="Javaid M."/>
            <person name="Korchina V."/>
            <person name="Kovar C."/>
            <person name="Mata R."/>
            <person name="Mathew T."/>
            <person name="Ngo R."/>
            <person name="Nguyen L."/>
            <person name="Nguyen N."/>
            <person name="Okwuonu G."/>
            <person name="Ongeri F."/>
            <person name="Pham C."/>
            <person name="Simmons D."/>
            <person name="Wilczek-Boney K."/>
            <person name="Hale W."/>
            <person name="Jakkamsetti A."/>
            <person name="Pham P."/>
            <person name="Ruth R."/>
            <person name="San Lucas F."/>
            <person name="Warren J."/>
            <person name="Zhang J."/>
            <person name="Zhao Z."/>
            <person name="Zhou C."/>
            <person name="Zhu D."/>
            <person name="Lee S."/>
            <person name="Bess C."/>
            <person name="Blankenburg K."/>
            <person name="Forbes L."/>
            <person name="Fu Q."/>
            <person name="Gubbala S."/>
            <person name="Hirani K."/>
            <person name="Jayaseelan J.C."/>
            <person name="Lara F."/>
            <person name="Munidasa M."/>
            <person name="Palculict T."/>
            <person name="Patil S."/>
            <person name="Pu L.-L."/>
            <person name="Saada N."/>
            <person name="Tang L."/>
            <person name="Weissenberger G."/>
            <person name="Zhu Y."/>
            <person name="Hemphill L."/>
            <person name="Shang Y."/>
            <person name="Youmans B."/>
            <person name="Ayvaz T."/>
            <person name="Ross M."/>
            <person name="Santibanez J."/>
            <person name="Aqrawi P."/>
            <person name="Gross S."/>
            <person name="Joshi V."/>
            <person name="Fowler G."/>
            <person name="Nazareth L."/>
            <person name="Reid J."/>
            <person name="Worley K."/>
            <person name="Petrosino J."/>
            <person name="Highlander S."/>
            <person name="Gibbs R."/>
        </authorList>
    </citation>
    <scope>NUCLEOTIDE SEQUENCE [LARGE SCALE GENOMIC DNA]</scope>
    <source>
        <strain evidence="7 8">ATCC BAA-1200</strain>
    </source>
</reference>
<name>F2BDQ8_9NEIS</name>
<dbReference type="GO" id="GO:0005886">
    <property type="term" value="C:plasma membrane"/>
    <property type="evidence" value="ECO:0007669"/>
    <property type="project" value="TreeGrafter"/>
</dbReference>
<dbReference type="GO" id="GO:0008360">
    <property type="term" value="P:regulation of cell shape"/>
    <property type="evidence" value="ECO:0007669"/>
    <property type="project" value="UniProtKB-KW"/>
</dbReference>
<dbReference type="Pfam" id="PF04085">
    <property type="entry name" value="MreC"/>
    <property type="match status" value="1"/>
</dbReference>
<keyword evidence="8" id="KW-1185">Reference proteome</keyword>
<dbReference type="NCBIfam" id="TIGR00219">
    <property type="entry name" value="mreC"/>
    <property type="match status" value="1"/>
</dbReference>
<sequence length="294" mass="31490">MSRPLSFARSRIRNRSANRLIVLSLASVALMVLDGRYAAVQQMKAYLSASLKPLQWLADKPVELYEYGSTFMHTQQSLIASNRDLTAQNLRLAVMLRQSAAAQRELAELKRLNGLKTEALGGGTAAQIVSNGKNPLSDKLLLNKGGSNGLRPGDAVVDNNGLIGQLTAVHPFVSELTVLTNAQSVVPVMVERTGMRSLLYGDGSGVVLRYFPVDADLQAGDLLVTSGLDSVYPAGIPVARVDQAERSSGTPYYRTTLSLPAALHSSKYVLVLPQTEPPPVQTASEAAPATPQRP</sequence>
<dbReference type="HOGENOM" id="CLU_042663_2_0_4"/>
<dbReference type="OrthoDB" id="9808025at2"/>
<dbReference type="InterPro" id="IPR007221">
    <property type="entry name" value="MreC"/>
</dbReference>
<comment type="function">
    <text evidence="5">Involved in formation and maintenance of cell shape.</text>
</comment>
<dbReference type="RefSeq" id="WP_007342853.1">
    <property type="nucleotide sequence ID" value="NZ_GL878494.1"/>
</dbReference>
<proteinExistence type="inferred from homology"/>
<evidence type="ECO:0000313" key="8">
    <source>
        <dbReference type="Proteomes" id="UP000004105"/>
    </source>
</evidence>
<dbReference type="PIRSF" id="PIRSF038471">
    <property type="entry name" value="MreC"/>
    <property type="match status" value="1"/>
</dbReference>
<comment type="caution">
    <text evidence="7">The sequence shown here is derived from an EMBL/GenBank/DDBJ whole genome shotgun (WGS) entry which is preliminary data.</text>
</comment>
<feature type="domain" description="Rod shape-determining protein MreC beta-barrel core" evidence="6">
    <location>
        <begin position="128"/>
        <end position="272"/>
    </location>
</feature>
<dbReference type="Proteomes" id="UP000004105">
    <property type="component" value="Unassembled WGS sequence"/>
</dbReference>
<keyword evidence="3 5" id="KW-0133">Cell shape</keyword>
<dbReference type="EMBL" id="AFAY01000037">
    <property type="protein sequence ID" value="EGF10439.1"/>
    <property type="molecule type" value="Genomic_DNA"/>
</dbReference>
<evidence type="ECO:0000259" key="6">
    <source>
        <dbReference type="Pfam" id="PF04085"/>
    </source>
</evidence>
<dbReference type="AlphaFoldDB" id="F2BDQ8"/>
<evidence type="ECO:0000256" key="1">
    <source>
        <dbReference type="ARBA" id="ARBA00009369"/>
    </source>
</evidence>
<dbReference type="Gene3D" id="2.40.10.350">
    <property type="entry name" value="Rod shape-determining protein MreC, domain 2"/>
    <property type="match status" value="1"/>
</dbReference>
<accession>F2BDQ8</accession>